<dbReference type="Gene3D" id="3.30.470.20">
    <property type="entry name" value="ATP-grasp fold, B domain"/>
    <property type="match status" value="1"/>
</dbReference>
<dbReference type="SUPFAM" id="SSF52440">
    <property type="entry name" value="PreATP-grasp domain"/>
    <property type="match status" value="1"/>
</dbReference>
<dbReference type="EMBL" id="CP103141">
    <property type="protein sequence ID" value="UVQ74614.1"/>
    <property type="molecule type" value="Genomic_DNA"/>
</dbReference>
<dbReference type="Gene3D" id="3.30.1490.20">
    <property type="entry name" value="ATP-grasp fold, A domain"/>
    <property type="match status" value="1"/>
</dbReference>
<dbReference type="Pfam" id="PF22660">
    <property type="entry name" value="RS_preATP-grasp-like"/>
    <property type="match status" value="1"/>
</dbReference>
<gene>
    <name evidence="6" type="ORF">NXY30_27395</name>
</gene>
<dbReference type="RefSeq" id="WP_224207227.1">
    <property type="nucleotide sequence ID" value="NZ_CP081916.1"/>
</dbReference>
<dbReference type="SUPFAM" id="SSF56059">
    <property type="entry name" value="Glutathione synthetase ATP-binding domain-like"/>
    <property type="match status" value="1"/>
</dbReference>
<dbReference type="Gene3D" id="3.40.50.20">
    <property type="match status" value="1"/>
</dbReference>
<dbReference type="InterPro" id="IPR016185">
    <property type="entry name" value="PreATP-grasp_dom_sf"/>
</dbReference>
<dbReference type="GeneID" id="69591963"/>
<evidence type="ECO:0000313" key="6">
    <source>
        <dbReference type="EMBL" id="UVQ74614.1"/>
    </source>
</evidence>
<evidence type="ECO:0000313" key="7">
    <source>
        <dbReference type="Proteomes" id="UP001060104"/>
    </source>
</evidence>
<evidence type="ECO:0000256" key="1">
    <source>
        <dbReference type="ARBA" id="ARBA00022598"/>
    </source>
</evidence>
<name>A0ABY5T9Q8_9BACE</name>
<feature type="domain" description="ATP-grasp" evidence="5">
    <location>
        <begin position="109"/>
        <end position="303"/>
    </location>
</feature>
<protein>
    <submittedName>
        <fullName evidence="6">ATP-grasp domain-containing protein</fullName>
    </submittedName>
</protein>
<reference evidence="6" key="1">
    <citation type="submission" date="2022-08" db="EMBL/GenBank/DDBJ databases">
        <title>Genome Sequencing of Bacteroides fragilis Group Isolates with Nanopore Technology.</title>
        <authorList>
            <person name="Tisza M.J."/>
            <person name="Smith D."/>
            <person name="Dekker J.P."/>
        </authorList>
    </citation>
    <scope>NUCLEOTIDE SEQUENCE</scope>
    <source>
        <strain evidence="6">BFG-527</strain>
    </source>
</reference>
<keyword evidence="1" id="KW-0436">Ligase</keyword>
<sequence length="398" mass="43444">MNKKLLMLGGGFLQNFVIEKAKSMDYYVYCLDADPNAPGFQIADEYAVVNIVDEEACLAYARDKQVNGVLTAATDFGVLTMSRIAEAMYLPGINYRSAKIIKNKASVRKLLFEAHADDTGYAYEIGSMDEIAEILPKMKFPIMMKPVDGSGSRGASKVEKAEDFAKAVEFAMSGSITHRAVAEPFVDGREYGVESFVDNGEIHVLAVMQKDMTLPPYYAELGHAIPSGLKEELEIKVKTCVYRAVCALGVNHGSVNMDLLITNGGNVHIIDIGARMGGNLIGSHIVPIGTGIDYMGNMIRAAVSDPTCWKPECQPRTVATKLLALTPGKVKELPDFDLISSKYDVQIEHHLHVGDVITPYRTNLDGCGYVVACGYDVDNCIVLATDVRKVIDESIVRE</sequence>
<keyword evidence="3 4" id="KW-0067">ATP-binding</keyword>
<evidence type="ECO:0000259" key="5">
    <source>
        <dbReference type="PROSITE" id="PS50975"/>
    </source>
</evidence>
<evidence type="ECO:0000256" key="2">
    <source>
        <dbReference type="ARBA" id="ARBA00022741"/>
    </source>
</evidence>
<proteinExistence type="predicted"/>
<dbReference type="PROSITE" id="PS50975">
    <property type="entry name" value="ATP_GRASP"/>
    <property type="match status" value="1"/>
</dbReference>
<dbReference type="InterPro" id="IPR011761">
    <property type="entry name" value="ATP-grasp"/>
</dbReference>
<dbReference type="InterPro" id="IPR054350">
    <property type="entry name" value="PurT/PurK_preATP-grasp"/>
</dbReference>
<dbReference type="Pfam" id="PF13535">
    <property type="entry name" value="ATP-grasp_4"/>
    <property type="match status" value="1"/>
</dbReference>
<accession>A0ABY5T9Q8</accession>
<evidence type="ECO:0000256" key="3">
    <source>
        <dbReference type="ARBA" id="ARBA00022840"/>
    </source>
</evidence>
<keyword evidence="7" id="KW-1185">Reference proteome</keyword>
<dbReference type="InterPro" id="IPR052032">
    <property type="entry name" value="ATP-dep_AA_Ligase"/>
</dbReference>
<dbReference type="PANTHER" id="PTHR43585">
    <property type="entry name" value="FUMIPYRROLE BIOSYNTHESIS PROTEIN C"/>
    <property type="match status" value="1"/>
</dbReference>
<keyword evidence="2 4" id="KW-0547">Nucleotide-binding</keyword>
<organism evidence="6 7">
    <name type="scientific">Bacteroides faecis</name>
    <dbReference type="NCBI Taxonomy" id="674529"/>
    <lineage>
        <taxon>Bacteria</taxon>
        <taxon>Pseudomonadati</taxon>
        <taxon>Bacteroidota</taxon>
        <taxon>Bacteroidia</taxon>
        <taxon>Bacteroidales</taxon>
        <taxon>Bacteroidaceae</taxon>
        <taxon>Bacteroides</taxon>
    </lineage>
</organism>
<evidence type="ECO:0000256" key="4">
    <source>
        <dbReference type="PROSITE-ProRule" id="PRU00409"/>
    </source>
</evidence>
<dbReference type="InterPro" id="IPR013815">
    <property type="entry name" value="ATP_grasp_subdomain_1"/>
</dbReference>
<dbReference type="Proteomes" id="UP001060104">
    <property type="component" value="Chromosome"/>
</dbReference>
<dbReference type="PANTHER" id="PTHR43585:SF2">
    <property type="entry name" value="ATP-GRASP ENZYME FSQD"/>
    <property type="match status" value="1"/>
</dbReference>